<accession>A0A0C9ZV63</accession>
<sequence length="576" mass="65372">MLARSGSAKFISNFLAAPVWPSLHHPHRSFSQTTRPNPDHLFGYMPQLTVIEKLRLTSTRWPTRRTFAATAHPPSPSSDPLFNYTSGLWLYNKDLRLEERTRFFNVDELCRLAAESVGRRLDDVAGLKKLAGGGFNRTFLITMHDGFQMVGRIPYPVTVPKPFAIASEVATMAFLRSRGLPIPEIFDYSLKPDNAAGTEYILMAYVDGDSLDNIWHDLTEDQIDSFFRQFTEIEARMMSIPFPAGGSLYFTEDLKTLLAGSSSERGIPLADDQSFCVGPDTSVPLWYGRRSELSLGRGPYTSAEAALEGVAKKELAFLQKFGQPLLPFQRERREAYGYEKQSQWDHVENLLRYLSIASSLVSGNSDLCRFCIRHFDAQLGNFIVLRQPDSNDLRIIGIIDFQHTPILPMFLLAGVPQALQNYDDLYLRNTAKYNEPHHAALEDPMGALRRLLFFHARNPWEGETLALKVALIKLTENWETLVGEGLPCPIEFDPADVGKTMALHAEQKKADMNLQVLQNLVGFVSEGWVPAEHYEEAKTRSEELKRKVLEVAETKKERNEIMENWPLDDMDEKDYM</sequence>
<keyword evidence="4" id="KW-1185">Reference proteome</keyword>
<dbReference type="OrthoDB" id="2831558at2759"/>
<proteinExistence type="predicted"/>
<reference evidence="4" key="2">
    <citation type="submission" date="2015-01" db="EMBL/GenBank/DDBJ databases">
        <title>Evolutionary Origins and Diversification of the Mycorrhizal Mutualists.</title>
        <authorList>
            <consortium name="DOE Joint Genome Institute"/>
            <consortium name="Mycorrhizal Genomics Consortium"/>
            <person name="Kohler A."/>
            <person name="Kuo A."/>
            <person name="Nagy L.G."/>
            <person name="Floudas D."/>
            <person name="Copeland A."/>
            <person name="Barry K.W."/>
            <person name="Cichocki N."/>
            <person name="Veneault-Fourrey C."/>
            <person name="LaButti K."/>
            <person name="Lindquist E.A."/>
            <person name="Lipzen A."/>
            <person name="Lundell T."/>
            <person name="Morin E."/>
            <person name="Murat C."/>
            <person name="Riley R."/>
            <person name="Ohm R."/>
            <person name="Sun H."/>
            <person name="Tunlid A."/>
            <person name="Henrissat B."/>
            <person name="Grigoriev I.V."/>
            <person name="Hibbett D.S."/>
            <person name="Martin F."/>
        </authorList>
    </citation>
    <scope>NUCLEOTIDE SEQUENCE [LARGE SCALE GENOMIC DNA]</scope>
    <source>
        <strain evidence="4">441</strain>
    </source>
</reference>
<keyword evidence="1" id="KW-0175">Coiled coil</keyword>
<dbReference type="SUPFAM" id="SSF56112">
    <property type="entry name" value="Protein kinase-like (PK-like)"/>
    <property type="match status" value="1"/>
</dbReference>
<dbReference type="GO" id="GO:0005739">
    <property type="term" value="C:mitochondrion"/>
    <property type="evidence" value="ECO:0007669"/>
    <property type="project" value="TreeGrafter"/>
</dbReference>
<protein>
    <recommendedName>
        <fullName evidence="2">Aminoglycoside phosphotransferase domain-containing protein</fullName>
    </recommendedName>
</protein>
<feature type="coiled-coil region" evidence="1">
    <location>
        <begin position="534"/>
        <end position="564"/>
    </location>
</feature>
<organism evidence="3 4">
    <name type="scientific">Pisolithus microcarpus 441</name>
    <dbReference type="NCBI Taxonomy" id="765257"/>
    <lineage>
        <taxon>Eukaryota</taxon>
        <taxon>Fungi</taxon>
        <taxon>Dikarya</taxon>
        <taxon>Basidiomycota</taxon>
        <taxon>Agaricomycotina</taxon>
        <taxon>Agaricomycetes</taxon>
        <taxon>Agaricomycetidae</taxon>
        <taxon>Boletales</taxon>
        <taxon>Sclerodermatineae</taxon>
        <taxon>Pisolithaceae</taxon>
        <taxon>Pisolithus</taxon>
    </lineage>
</organism>
<name>A0A0C9ZV63_9AGAM</name>
<evidence type="ECO:0000313" key="4">
    <source>
        <dbReference type="Proteomes" id="UP000054018"/>
    </source>
</evidence>
<dbReference type="InterPro" id="IPR002575">
    <property type="entry name" value="Aminoglycoside_PTrfase"/>
</dbReference>
<feature type="domain" description="Aminoglycoside phosphotransferase" evidence="2">
    <location>
        <begin position="127"/>
        <end position="403"/>
    </location>
</feature>
<evidence type="ECO:0000256" key="1">
    <source>
        <dbReference type="SAM" id="Coils"/>
    </source>
</evidence>
<dbReference type="InterPro" id="IPR051035">
    <property type="entry name" value="Mito_inheritance_9"/>
</dbReference>
<dbReference type="Proteomes" id="UP000054018">
    <property type="component" value="Unassembled WGS sequence"/>
</dbReference>
<dbReference type="Gene3D" id="3.30.200.20">
    <property type="entry name" value="Phosphorylase Kinase, domain 1"/>
    <property type="match status" value="1"/>
</dbReference>
<dbReference type="Pfam" id="PF01636">
    <property type="entry name" value="APH"/>
    <property type="match status" value="1"/>
</dbReference>
<dbReference type="HOGENOM" id="CLU_019189_9_1_1"/>
<gene>
    <name evidence="3" type="ORF">PISMIDRAFT_10841</name>
</gene>
<dbReference type="InterPro" id="IPR011009">
    <property type="entry name" value="Kinase-like_dom_sf"/>
</dbReference>
<evidence type="ECO:0000313" key="3">
    <source>
        <dbReference type="EMBL" id="KIK23518.1"/>
    </source>
</evidence>
<reference evidence="3 4" key="1">
    <citation type="submission" date="2014-04" db="EMBL/GenBank/DDBJ databases">
        <authorList>
            <consortium name="DOE Joint Genome Institute"/>
            <person name="Kuo A."/>
            <person name="Kohler A."/>
            <person name="Costa M.D."/>
            <person name="Nagy L.G."/>
            <person name="Floudas D."/>
            <person name="Copeland A."/>
            <person name="Barry K.W."/>
            <person name="Cichocki N."/>
            <person name="Veneault-Fourrey C."/>
            <person name="LaButti K."/>
            <person name="Lindquist E.A."/>
            <person name="Lipzen A."/>
            <person name="Lundell T."/>
            <person name="Morin E."/>
            <person name="Murat C."/>
            <person name="Sun H."/>
            <person name="Tunlid A."/>
            <person name="Henrissat B."/>
            <person name="Grigoriev I.V."/>
            <person name="Hibbett D.S."/>
            <person name="Martin F."/>
            <person name="Nordberg H.P."/>
            <person name="Cantor M.N."/>
            <person name="Hua S.X."/>
        </authorList>
    </citation>
    <scope>NUCLEOTIDE SEQUENCE [LARGE SCALE GENOMIC DNA]</scope>
    <source>
        <strain evidence="3 4">441</strain>
    </source>
</reference>
<dbReference type="PANTHER" id="PTHR36091">
    <property type="entry name" value="ALTERED INHERITANCE OF MITOCHONDRIA PROTEIN 9, MITOCHONDRIAL"/>
    <property type="match status" value="1"/>
</dbReference>
<dbReference type="AlphaFoldDB" id="A0A0C9ZV63"/>
<dbReference type="STRING" id="765257.A0A0C9ZV63"/>
<dbReference type="EMBL" id="KN833725">
    <property type="protein sequence ID" value="KIK23518.1"/>
    <property type="molecule type" value="Genomic_DNA"/>
</dbReference>
<dbReference type="PANTHER" id="PTHR36091:SF2">
    <property type="entry name" value="AMINOGLYCOSIDE PHOSPHOTRANSFERASE DOMAIN-CONTAINING PROTEIN"/>
    <property type="match status" value="1"/>
</dbReference>
<evidence type="ECO:0000259" key="2">
    <source>
        <dbReference type="Pfam" id="PF01636"/>
    </source>
</evidence>